<dbReference type="KEGG" id="hav:AT03_13220"/>
<name>A0A097R3G5_HAFAL</name>
<evidence type="ECO:0000313" key="3">
    <source>
        <dbReference type="Proteomes" id="UP000029986"/>
    </source>
</evidence>
<dbReference type="Pfam" id="PF22479">
    <property type="entry name" value="Pam3_gp18"/>
    <property type="match status" value="1"/>
</dbReference>
<dbReference type="PATRIC" id="fig|1453496.5.peg.2692"/>
<dbReference type="HOGENOM" id="CLU_2129943_0_0_6"/>
<keyword evidence="3" id="KW-1185">Reference proteome</keyword>
<feature type="domain" description="Cyanophage baseplate Pam3 plug gp18" evidence="1">
    <location>
        <begin position="4"/>
        <end position="101"/>
    </location>
</feature>
<gene>
    <name evidence="2" type="ORF">AT03_13220</name>
</gene>
<organism evidence="2 3">
    <name type="scientific">Hafnia alvei FB1</name>
    <dbReference type="NCBI Taxonomy" id="1453496"/>
    <lineage>
        <taxon>Bacteria</taxon>
        <taxon>Pseudomonadati</taxon>
        <taxon>Pseudomonadota</taxon>
        <taxon>Gammaproteobacteria</taxon>
        <taxon>Enterobacterales</taxon>
        <taxon>Hafniaceae</taxon>
        <taxon>Hafnia</taxon>
    </lineage>
</organism>
<sequence>MTPLNFQAGFTDQTLQAVFDDTPVSLRLRWNERFGFWSLGIYDRESVPIITGVKLVQNYPLLKNFSLDNFTGDLYFIRTYGEKTRPDIDSIGGDHLLLYASKEEINEFISTNG</sequence>
<dbReference type="RefSeq" id="WP_004094718.1">
    <property type="nucleotide sequence ID" value="NZ_CP009706.1"/>
</dbReference>
<evidence type="ECO:0000259" key="1">
    <source>
        <dbReference type="Pfam" id="PF22479"/>
    </source>
</evidence>
<dbReference type="eggNOG" id="ENOG5032XPB">
    <property type="taxonomic scope" value="Bacteria"/>
</dbReference>
<dbReference type="EMBL" id="CP009706">
    <property type="protein sequence ID" value="AIU73260.1"/>
    <property type="molecule type" value="Genomic_DNA"/>
</dbReference>
<dbReference type="Proteomes" id="UP000029986">
    <property type="component" value="Chromosome"/>
</dbReference>
<proteinExistence type="predicted"/>
<accession>A0A097R3G5</accession>
<evidence type="ECO:0000313" key="2">
    <source>
        <dbReference type="EMBL" id="AIU73260.1"/>
    </source>
</evidence>
<dbReference type="InterPro" id="IPR054252">
    <property type="entry name" value="Pam3_gp18"/>
</dbReference>
<protein>
    <recommendedName>
        <fullName evidence="1">Cyanophage baseplate Pam3 plug gp18 domain-containing protein</fullName>
    </recommendedName>
</protein>
<dbReference type="AlphaFoldDB" id="A0A097R3G5"/>
<reference evidence="2 3" key="1">
    <citation type="journal article" date="2014" name="Gut Pathog.">
        <title>Gene clusters of Hafnia alvei strain FB1 important in survival and pathogenesis: a draft genome perspective.</title>
        <authorList>
            <person name="Tan J.Y."/>
            <person name="Yin W.F."/>
            <person name="Chan K.G."/>
        </authorList>
    </citation>
    <scope>NUCLEOTIDE SEQUENCE [LARGE SCALE GENOMIC DNA]</scope>
    <source>
        <strain evidence="2 3">FB1</strain>
    </source>
</reference>
<dbReference type="OrthoDB" id="6636723at2"/>